<dbReference type="EMBL" id="LAZR01012216">
    <property type="protein sequence ID" value="KKM27985.1"/>
    <property type="molecule type" value="Genomic_DNA"/>
</dbReference>
<gene>
    <name evidence="2" type="ORF">LCGC14_1569200</name>
</gene>
<feature type="transmembrane region" description="Helical" evidence="1">
    <location>
        <begin position="193"/>
        <end position="218"/>
    </location>
</feature>
<dbReference type="AlphaFoldDB" id="A0A0F9LKQ1"/>
<feature type="transmembrane region" description="Helical" evidence="1">
    <location>
        <begin position="306"/>
        <end position="326"/>
    </location>
</feature>
<proteinExistence type="predicted"/>
<evidence type="ECO:0000256" key="1">
    <source>
        <dbReference type="SAM" id="Phobius"/>
    </source>
</evidence>
<reference evidence="2" key="1">
    <citation type="journal article" date="2015" name="Nature">
        <title>Complex archaea that bridge the gap between prokaryotes and eukaryotes.</title>
        <authorList>
            <person name="Spang A."/>
            <person name="Saw J.H."/>
            <person name="Jorgensen S.L."/>
            <person name="Zaremba-Niedzwiedzka K."/>
            <person name="Martijn J."/>
            <person name="Lind A.E."/>
            <person name="van Eijk R."/>
            <person name="Schleper C."/>
            <person name="Guy L."/>
            <person name="Ettema T.J."/>
        </authorList>
    </citation>
    <scope>NUCLEOTIDE SEQUENCE</scope>
</reference>
<keyword evidence="1" id="KW-1133">Transmembrane helix</keyword>
<keyword evidence="1" id="KW-0472">Membrane</keyword>
<organism evidence="2">
    <name type="scientific">marine sediment metagenome</name>
    <dbReference type="NCBI Taxonomy" id="412755"/>
    <lineage>
        <taxon>unclassified sequences</taxon>
        <taxon>metagenomes</taxon>
        <taxon>ecological metagenomes</taxon>
    </lineage>
</organism>
<feature type="transmembrane region" description="Helical" evidence="1">
    <location>
        <begin position="256"/>
        <end position="276"/>
    </location>
</feature>
<feature type="transmembrane region" description="Helical" evidence="1">
    <location>
        <begin position="131"/>
        <end position="156"/>
    </location>
</feature>
<dbReference type="Pfam" id="PF22564">
    <property type="entry name" value="HAAS"/>
    <property type="match status" value="1"/>
</dbReference>
<feature type="transmembrane region" description="Helical" evidence="1">
    <location>
        <begin position="97"/>
        <end position="119"/>
    </location>
</feature>
<name>A0A0F9LKQ1_9ZZZZ</name>
<keyword evidence="1" id="KW-0812">Transmembrane</keyword>
<sequence length="339" mass="38121">MSEKERVVIKEYLKEIKKALPEWLKDKKEHKEILLELEEHIWSKAEELSGSSQPTVEFVQRAIDHMGTPESIAKEYKRRGTPKFYITEELWPSYKNVLAVVFSVIVGIAVVSLILNFIFGNLNTIGDSIMGVQMGFLGSFVVITVIFVVLSMEGYFPEDFKSQKSLEKLKEDDQVIGKKKSSIKSPFKPGEDIVGGSIGIVIGIIFFSQFIPSIFGLMDPEFRLFLQFSGLFIIAEGGLDLMRGLIGKRQLTAHQIIHGITIVVKLASISVVVLMMNRPEIFPILAVEQPTGALINIGVAPNFYELFRIIAWLVIIAVALSTIGNFQKIVKVERYRNLK</sequence>
<feature type="transmembrane region" description="Helical" evidence="1">
    <location>
        <begin position="224"/>
        <end position="244"/>
    </location>
</feature>
<evidence type="ECO:0000313" key="2">
    <source>
        <dbReference type="EMBL" id="KKM27985.1"/>
    </source>
</evidence>
<accession>A0A0F9LKQ1</accession>
<comment type="caution">
    <text evidence="2">The sequence shown here is derived from an EMBL/GenBank/DDBJ whole genome shotgun (WGS) entry which is preliminary data.</text>
</comment>
<protein>
    <submittedName>
        <fullName evidence="2">Uncharacterized protein</fullName>
    </submittedName>
</protein>